<organism evidence="7 8">
    <name type="scientific">Brevibacterium senegalense</name>
    <dbReference type="NCBI Taxonomy" id="1033736"/>
    <lineage>
        <taxon>Bacteria</taxon>
        <taxon>Bacillati</taxon>
        <taxon>Actinomycetota</taxon>
        <taxon>Actinomycetes</taxon>
        <taxon>Micrococcales</taxon>
        <taxon>Brevibacteriaceae</taxon>
        <taxon>Brevibacterium</taxon>
    </lineage>
</organism>
<comment type="similarity">
    <text evidence="1">Belongs to the SMC family. SbcC subfamily.</text>
</comment>
<reference evidence="7" key="1">
    <citation type="journal article" date="2021" name="PeerJ">
        <title>Extensive microbial diversity within the chicken gut microbiome revealed by metagenomics and culture.</title>
        <authorList>
            <person name="Gilroy R."/>
            <person name="Ravi A."/>
            <person name="Getino M."/>
            <person name="Pursley I."/>
            <person name="Horton D.L."/>
            <person name="Alikhan N.F."/>
            <person name="Baker D."/>
            <person name="Gharbi K."/>
            <person name="Hall N."/>
            <person name="Watson M."/>
            <person name="Adriaenssens E.M."/>
            <person name="Foster-Nyarko E."/>
            <person name="Jarju S."/>
            <person name="Secka A."/>
            <person name="Antonio M."/>
            <person name="Oren A."/>
            <person name="Chaudhuri R.R."/>
            <person name="La Ragione R."/>
            <person name="Hildebrand F."/>
            <person name="Pallen M.J."/>
        </authorList>
    </citation>
    <scope>NUCLEOTIDE SEQUENCE</scope>
    <source>
        <strain evidence="7">ChiGjej5B5-7349</strain>
    </source>
</reference>
<evidence type="ECO:0000313" key="7">
    <source>
        <dbReference type="EMBL" id="HJG80078.1"/>
    </source>
</evidence>
<feature type="region of interest" description="Disordered" evidence="5">
    <location>
        <begin position="752"/>
        <end position="790"/>
    </location>
</feature>
<evidence type="ECO:0000313" key="8">
    <source>
        <dbReference type="Proteomes" id="UP000784435"/>
    </source>
</evidence>
<sequence length="1012" mass="109603">MRPHRLVLEGFGPFRDRQTVDFDAVARDGIFLITGPTGAGKTTILDGLCFALFNTVPGPRGSAADLRSHLTAPGDPTRVELEFSVGDRRFRIERSPQYQRPRKRGTGMTTQNHTVALLELVDGQWAGIARTAQETQAFLDAVIGLTAAQFTKLVVLPQGDFSAFLHADPAERESILEKLFATQHFRAVERVLGERATHARRATEEGEHQRRFALEAAAQAAWERLPDAPARPSIADTIAHLGLAAVSAQERAAVADTTQALWEEHADEAATAARDWEARSEDRAVLTALLADQDAWERDAPVRAQLDAQVRRARAAHGLRHLLRARTHAQEATARREEERATAHAAVQTALPTGAALAVEELDDAQLAAVVAHLERSVERLSRLADLEQDVRTAQDAAAAARQALEDAQTAQRRREDDATTLRQRIRQQREESESLHDAAAQREALRERRRLLAERETARAQHEAADARVLSDAQAAQTTAQRLTTLRAALRADAAARLAADLQQGQPCPVCGSCEHPRPAHPVPDGPTPEEVEEAEAADLRAREALAGARAGLDSAAAVLRAAQDAAGDDDGEDLPALLQAAEDAVQRRAALRETLIEDERRLEALEAGLAEARREESRLLEARTQADTAATAARSTLAEARQSQADDAPTALAGVGLTPPSDVRAARSAAATATALRTAHTSWTRARDAARSAQQDLRAREDELTAALAESEFADAPALEEAARLPLDRLEEQQEAHRAQATRLALRRDTEQVRRARADTATHDELRDATARAQERAAGLHAQADGARQRALLAHDRSATAHAALDRARRQRGADEERQDELARDIDVAELVLGTSNEAASRMSLSSFALAALFEEVAAHATDRLVDMTAGRYRLLHDLERRRGERRAGLGLKILDTFTDEARDPRTLSGGESFMAALALALGLADTVRSETGGIDLDALFLDEGFGTLDADTLGDVLAVLDRLRTGGRTVGIISHVSELQQAIPTRIAVEPGPRGATIRSGRTPDDSTD</sequence>
<evidence type="ECO:0000256" key="1">
    <source>
        <dbReference type="ARBA" id="ARBA00006930"/>
    </source>
</evidence>
<proteinExistence type="inferred from homology"/>
<dbReference type="SUPFAM" id="SSF52540">
    <property type="entry name" value="P-loop containing nucleoside triphosphate hydrolases"/>
    <property type="match status" value="1"/>
</dbReference>
<name>A0A921MDN4_9MICO</name>
<feature type="domain" description="Rad50/SbcC-type AAA" evidence="6">
    <location>
        <begin position="5"/>
        <end position="181"/>
    </location>
</feature>
<dbReference type="Pfam" id="PF13476">
    <property type="entry name" value="AAA_23"/>
    <property type="match status" value="1"/>
</dbReference>
<dbReference type="PANTHER" id="PTHR32114:SF2">
    <property type="entry name" value="ABC TRANSPORTER ABCH.3"/>
    <property type="match status" value="1"/>
</dbReference>
<comment type="subunit">
    <text evidence="2">Heterodimer of SbcC and SbcD.</text>
</comment>
<dbReference type="Proteomes" id="UP000784435">
    <property type="component" value="Unassembled WGS sequence"/>
</dbReference>
<dbReference type="Pfam" id="PF13558">
    <property type="entry name" value="SbcC_Walker_B"/>
    <property type="match status" value="1"/>
</dbReference>
<evidence type="ECO:0000256" key="4">
    <source>
        <dbReference type="SAM" id="Coils"/>
    </source>
</evidence>
<comment type="caution">
    <text evidence="7">The sequence shown here is derived from an EMBL/GenBank/DDBJ whole genome shotgun (WGS) entry which is preliminary data.</text>
</comment>
<feature type="coiled-coil region" evidence="4">
    <location>
        <begin position="384"/>
        <end position="469"/>
    </location>
</feature>
<dbReference type="GO" id="GO:0016887">
    <property type="term" value="F:ATP hydrolysis activity"/>
    <property type="evidence" value="ECO:0007669"/>
    <property type="project" value="InterPro"/>
</dbReference>
<dbReference type="AlphaFoldDB" id="A0A921MDN4"/>
<dbReference type="Gene3D" id="3.40.50.300">
    <property type="entry name" value="P-loop containing nucleotide triphosphate hydrolases"/>
    <property type="match status" value="2"/>
</dbReference>
<keyword evidence="4" id="KW-0175">Coiled coil</keyword>
<evidence type="ECO:0000259" key="6">
    <source>
        <dbReference type="Pfam" id="PF13476"/>
    </source>
</evidence>
<protein>
    <recommendedName>
        <fullName evidence="3">Nuclease SbcCD subunit C</fullName>
    </recommendedName>
</protein>
<dbReference type="InterPro" id="IPR027417">
    <property type="entry name" value="P-loop_NTPase"/>
</dbReference>
<feature type="compositionally biased region" description="Low complexity" evidence="5">
    <location>
        <begin position="624"/>
        <end position="643"/>
    </location>
</feature>
<feature type="region of interest" description="Disordered" evidence="5">
    <location>
        <begin position="621"/>
        <end position="656"/>
    </location>
</feature>
<feature type="coiled-coil region" evidence="4">
    <location>
        <begin position="692"/>
        <end position="749"/>
    </location>
</feature>
<evidence type="ECO:0000256" key="5">
    <source>
        <dbReference type="SAM" id="MobiDB-lite"/>
    </source>
</evidence>
<dbReference type="PANTHER" id="PTHR32114">
    <property type="entry name" value="ABC TRANSPORTER ABCH.3"/>
    <property type="match status" value="1"/>
</dbReference>
<reference evidence="7" key="2">
    <citation type="submission" date="2021-09" db="EMBL/GenBank/DDBJ databases">
        <authorList>
            <person name="Gilroy R."/>
        </authorList>
    </citation>
    <scope>NUCLEOTIDE SEQUENCE</scope>
    <source>
        <strain evidence="7">ChiGjej5B5-7349</strain>
    </source>
</reference>
<dbReference type="InterPro" id="IPR038729">
    <property type="entry name" value="Rad50/SbcC_AAA"/>
</dbReference>
<accession>A0A921MDN4</accession>
<dbReference type="GO" id="GO:0006302">
    <property type="term" value="P:double-strand break repair"/>
    <property type="evidence" value="ECO:0007669"/>
    <property type="project" value="InterPro"/>
</dbReference>
<gene>
    <name evidence="7" type="ORF">K8V08_06670</name>
</gene>
<dbReference type="EMBL" id="DYUK01000145">
    <property type="protein sequence ID" value="HJG80078.1"/>
    <property type="molecule type" value="Genomic_DNA"/>
</dbReference>
<feature type="compositionally biased region" description="Basic and acidic residues" evidence="5">
    <location>
        <begin position="752"/>
        <end position="777"/>
    </location>
</feature>
<evidence type="ECO:0000256" key="2">
    <source>
        <dbReference type="ARBA" id="ARBA00011322"/>
    </source>
</evidence>
<evidence type="ECO:0000256" key="3">
    <source>
        <dbReference type="ARBA" id="ARBA00013368"/>
    </source>
</evidence>